<evidence type="ECO:0000313" key="1">
    <source>
        <dbReference type="EMBL" id="MCU6737944.1"/>
    </source>
</evidence>
<proteinExistence type="predicted"/>
<dbReference type="EMBL" id="JAOQJR010000003">
    <property type="protein sequence ID" value="MCU6737944.1"/>
    <property type="molecule type" value="Genomic_DNA"/>
</dbReference>
<gene>
    <name evidence="1" type="ORF">OCV55_04530</name>
</gene>
<evidence type="ECO:0000313" key="2">
    <source>
        <dbReference type="Proteomes" id="UP001208364"/>
    </source>
</evidence>
<dbReference type="RefSeq" id="WP_147579939.1">
    <property type="nucleotide sequence ID" value="NZ_JAOQJR010000003.1"/>
</dbReference>
<reference evidence="1 2" key="1">
    <citation type="journal article" date="2021" name="ISME Commun">
        <title>Automated analysis of genomic sequences facilitates high-throughput and comprehensive description of bacteria.</title>
        <authorList>
            <person name="Hitch T.C.A."/>
        </authorList>
    </citation>
    <scope>NUCLEOTIDE SEQUENCE [LARGE SCALE GENOMIC DNA]</scope>
    <source>
        <strain evidence="1 2">H4_15</strain>
    </source>
</reference>
<accession>A0ABT2SSZ1</accession>
<name>A0ABT2SSZ1_9FIRM</name>
<keyword evidence="2" id="KW-1185">Reference proteome</keyword>
<sequence length="243" mass="29017">MILDSIYNEGKLQEIYKSMSKKVKDYFADYDEIFTLNYDNNIEHLMGKNVFHLHGDFSVLADSENPNTVNGYIRNKEGKTVVIPGYEHCYCKALLNYSGKLKLKKAEENHQLIVEYDKNYKDEYLQNDNYINWLNSLKVSDENSYRIIMTKIKHPELKAASEYYFENFKDIKDELHINGLSPNNDDHIFNLIRNNKNIKRVIYYYYSQHEKEYIDKNFPQDIFISKSVESLWESLGYKKEKKF</sequence>
<organism evidence="1 2">
    <name type="scientific">[Clostridium] ammoniilyticum</name>
    <dbReference type="NCBI Taxonomy" id="2981784"/>
    <lineage>
        <taxon>Bacteria</taxon>
        <taxon>Bacillati</taxon>
        <taxon>Bacillota</taxon>
        <taxon>Erysipelotrichia</taxon>
        <taxon>Erysipelotrichales</taxon>
        <taxon>Coprobacillaceae</taxon>
        <taxon>Faecalibacillus</taxon>
    </lineage>
</organism>
<protein>
    <submittedName>
        <fullName evidence="1">Uncharacterized protein</fullName>
    </submittedName>
</protein>
<dbReference type="Proteomes" id="UP001208364">
    <property type="component" value="Unassembled WGS sequence"/>
</dbReference>
<comment type="caution">
    <text evidence="1">The sequence shown here is derived from an EMBL/GenBank/DDBJ whole genome shotgun (WGS) entry which is preliminary data.</text>
</comment>